<reference evidence="2" key="1">
    <citation type="journal article" date="2021" name="Genome Biol. Evol.">
        <title>The assembled and annotated genome of the fairy-ring fungus Marasmius oreades.</title>
        <authorList>
            <person name="Hiltunen M."/>
            <person name="Ament-Velasquez S.L."/>
            <person name="Johannesson H."/>
        </authorList>
    </citation>
    <scope>NUCLEOTIDE SEQUENCE</scope>
    <source>
        <strain evidence="2">03SP1</strain>
    </source>
</reference>
<evidence type="ECO:0000313" key="2">
    <source>
        <dbReference type="EMBL" id="KAG7093266.1"/>
    </source>
</evidence>
<accession>A0A9P7S0P0</accession>
<evidence type="ECO:0000256" key="1">
    <source>
        <dbReference type="SAM" id="MobiDB-lite"/>
    </source>
</evidence>
<proteinExistence type="predicted"/>
<gene>
    <name evidence="2" type="ORF">E1B28_006949</name>
</gene>
<comment type="caution">
    <text evidence="2">The sequence shown here is derived from an EMBL/GenBank/DDBJ whole genome shotgun (WGS) entry which is preliminary data.</text>
</comment>
<dbReference type="GeneID" id="66076025"/>
<feature type="compositionally biased region" description="Polar residues" evidence="1">
    <location>
        <begin position="12"/>
        <end position="24"/>
    </location>
</feature>
<dbReference type="EMBL" id="CM032184">
    <property type="protein sequence ID" value="KAG7093266.1"/>
    <property type="molecule type" value="Genomic_DNA"/>
</dbReference>
<dbReference type="AlphaFoldDB" id="A0A9P7S0P0"/>
<feature type="compositionally biased region" description="Basic and acidic residues" evidence="1">
    <location>
        <begin position="102"/>
        <end position="111"/>
    </location>
</feature>
<feature type="region of interest" description="Disordered" evidence="1">
    <location>
        <begin position="92"/>
        <end position="111"/>
    </location>
</feature>
<dbReference type="RefSeq" id="XP_043009736.1">
    <property type="nucleotide sequence ID" value="XM_043151656.1"/>
</dbReference>
<sequence>MSTRLKMAKGNNIPSQPTIDTEPELTNSIRLEFITGNIACPTNANELPPTISKRLALVKGQVAPVLSTDPEEDVVGSELPKTMSKRVALVKGMGEDGVTGGEGREFEEGKG</sequence>
<dbReference type="Proteomes" id="UP001049176">
    <property type="component" value="Chromosome 4"/>
</dbReference>
<evidence type="ECO:0000313" key="3">
    <source>
        <dbReference type="Proteomes" id="UP001049176"/>
    </source>
</evidence>
<keyword evidence="3" id="KW-1185">Reference proteome</keyword>
<protein>
    <submittedName>
        <fullName evidence="2">Uncharacterized protein</fullName>
    </submittedName>
</protein>
<name>A0A9P7S0P0_9AGAR</name>
<organism evidence="2 3">
    <name type="scientific">Marasmius oreades</name>
    <name type="common">fairy-ring Marasmius</name>
    <dbReference type="NCBI Taxonomy" id="181124"/>
    <lineage>
        <taxon>Eukaryota</taxon>
        <taxon>Fungi</taxon>
        <taxon>Dikarya</taxon>
        <taxon>Basidiomycota</taxon>
        <taxon>Agaricomycotina</taxon>
        <taxon>Agaricomycetes</taxon>
        <taxon>Agaricomycetidae</taxon>
        <taxon>Agaricales</taxon>
        <taxon>Marasmiineae</taxon>
        <taxon>Marasmiaceae</taxon>
        <taxon>Marasmius</taxon>
    </lineage>
</organism>
<dbReference type="KEGG" id="more:E1B28_006949"/>
<feature type="region of interest" description="Disordered" evidence="1">
    <location>
        <begin position="1"/>
        <end position="24"/>
    </location>
</feature>